<keyword evidence="3 5" id="KW-1133">Transmembrane helix</keyword>
<sequence>MASSCAACKGSGDRKKKKQQKKPKCELIGYESLPEWLKDNEFIHGYYRCEWPMRETILSIFSIHNETLNVWSHLVGFLLFLCLTVLTAMVIPSDGISGTFEDASSARSYWGDLMSMANMTGALKHEAAAACLLLPPAATDLSENEEKIPTSCPPNTSSSPSHHHVALIQIFGEDHLLP</sequence>
<gene>
    <name evidence="6" type="ORF">QYE76_002193</name>
</gene>
<keyword evidence="2 5" id="KW-0812">Transmembrane</keyword>
<dbReference type="GO" id="GO:0038023">
    <property type="term" value="F:signaling receptor activity"/>
    <property type="evidence" value="ECO:0007669"/>
    <property type="project" value="TreeGrafter"/>
</dbReference>
<evidence type="ECO:0000256" key="4">
    <source>
        <dbReference type="ARBA" id="ARBA00023136"/>
    </source>
</evidence>
<comment type="caution">
    <text evidence="6">The sequence shown here is derived from an EMBL/GenBank/DDBJ whole genome shotgun (WGS) entry which is preliminary data.</text>
</comment>
<evidence type="ECO:0000256" key="2">
    <source>
        <dbReference type="ARBA" id="ARBA00022692"/>
    </source>
</evidence>
<evidence type="ECO:0000256" key="1">
    <source>
        <dbReference type="ARBA" id="ARBA00004141"/>
    </source>
</evidence>
<reference evidence="6" key="1">
    <citation type="submission" date="2023-07" db="EMBL/GenBank/DDBJ databases">
        <title>A chromosome-level genome assembly of Lolium multiflorum.</title>
        <authorList>
            <person name="Chen Y."/>
            <person name="Copetti D."/>
            <person name="Kolliker R."/>
            <person name="Studer B."/>
        </authorList>
    </citation>
    <scope>NUCLEOTIDE SEQUENCE</scope>
    <source>
        <strain evidence="6">02402/16</strain>
        <tissue evidence="6">Leaf</tissue>
    </source>
</reference>
<dbReference type="GO" id="GO:0016020">
    <property type="term" value="C:membrane"/>
    <property type="evidence" value="ECO:0007669"/>
    <property type="project" value="UniProtKB-SubCell"/>
</dbReference>
<dbReference type="Pfam" id="PF03006">
    <property type="entry name" value="HlyIII"/>
    <property type="match status" value="1"/>
</dbReference>
<name>A0AAD8RMQ4_LOLMU</name>
<comment type="subcellular location">
    <subcellularLocation>
        <location evidence="1">Membrane</location>
        <topology evidence="1">Multi-pass membrane protein</topology>
    </subcellularLocation>
</comment>
<dbReference type="AlphaFoldDB" id="A0AAD8RMQ4"/>
<dbReference type="GO" id="GO:0009725">
    <property type="term" value="P:response to hormone"/>
    <property type="evidence" value="ECO:0007669"/>
    <property type="project" value="TreeGrafter"/>
</dbReference>
<feature type="transmembrane region" description="Helical" evidence="5">
    <location>
        <begin position="70"/>
        <end position="91"/>
    </location>
</feature>
<proteinExistence type="predicted"/>
<dbReference type="Proteomes" id="UP001231189">
    <property type="component" value="Unassembled WGS sequence"/>
</dbReference>
<evidence type="ECO:0000256" key="3">
    <source>
        <dbReference type="ARBA" id="ARBA00022989"/>
    </source>
</evidence>
<organism evidence="6 7">
    <name type="scientific">Lolium multiflorum</name>
    <name type="common">Italian ryegrass</name>
    <name type="synonym">Lolium perenne subsp. multiflorum</name>
    <dbReference type="NCBI Taxonomy" id="4521"/>
    <lineage>
        <taxon>Eukaryota</taxon>
        <taxon>Viridiplantae</taxon>
        <taxon>Streptophyta</taxon>
        <taxon>Embryophyta</taxon>
        <taxon>Tracheophyta</taxon>
        <taxon>Spermatophyta</taxon>
        <taxon>Magnoliopsida</taxon>
        <taxon>Liliopsida</taxon>
        <taxon>Poales</taxon>
        <taxon>Poaceae</taxon>
        <taxon>BOP clade</taxon>
        <taxon>Pooideae</taxon>
        <taxon>Poodae</taxon>
        <taxon>Poeae</taxon>
        <taxon>Poeae Chloroplast Group 2 (Poeae type)</taxon>
        <taxon>Loliodinae</taxon>
        <taxon>Loliinae</taxon>
        <taxon>Lolium</taxon>
    </lineage>
</organism>
<protein>
    <submittedName>
        <fullName evidence="6">Uncharacterized protein</fullName>
    </submittedName>
</protein>
<evidence type="ECO:0000313" key="7">
    <source>
        <dbReference type="Proteomes" id="UP001231189"/>
    </source>
</evidence>
<evidence type="ECO:0000313" key="6">
    <source>
        <dbReference type="EMBL" id="KAK1627878.1"/>
    </source>
</evidence>
<dbReference type="InterPro" id="IPR004254">
    <property type="entry name" value="AdipoR/HlyIII-related"/>
</dbReference>
<accession>A0AAD8RMQ4</accession>
<keyword evidence="7" id="KW-1185">Reference proteome</keyword>
<dbReference type="EMBL" id="JAUUTY010000005">
    <property type="protein sequence ID" value="KAK1627878.1"/>
    <property type="molecule type" value="Genomic_DNA"/>
</dbReference>
<dbReference type="PANTHER" id="PTHR20855">
    <property type="entry name" value="ADIPOR/PROGESTIN RECEPTOR-RELATED"/>
    <property type="match status" value="1"/>
</dbReference>
<keyword evidence="4 5" id="KW-0472">Membrane</keyword>
<dbReference type="PANTHER" id="PTHR20855:SF105">
    <property type="entry name" value="HAEMOLYSIN-III RELATED FAMILY PROTEIN, EXPRESSED"/>
    <property type="match status" value="1"/>
</dbReference>
<evidence type="ECO:0000256" key="5">
    <source>
        <dbReference type="SAM" id="Phobius"/>
    </source>
</evidence>
<dbReference type="GO" id="GO:0009744">
    <property type="term" value="P:response to sucrose"/>
    <property type="evidence" value="ECO:0007669"/>
    <property type="project" value="UniProtKB-ARBA"/>
</dbReference>